<protein>
    <submittedName>
        <fullName evidence="3">Multidrug efflux pump subunit AcrA (Membrane-fusion protein)</fullName>
    </submittedName>
</protein>
<feature type="compositionally biased region" description="Polar residues" evidence="1">
    <location>
        <begin position="198"/>
        <end position="226"/>
    </location>
</feature>
<evidence type="ECO:0000256" key="1">
    <source>
        <dbReference type="SAM" id="MobiDB-lite"/>
    </source>
</evidence>
<feature type="compositionally biased region" description="Polar residues" evidence="1">
    <location>
        <begin position="167"/>
        <end position="185"/>
    </location>
</feature>
<dbReference type="EMBL" id="JACHXL010000003">
    <property type="protein sequence ID" value="MBB3106972.1"/>
    <property type="molecule type" value="Genomic_DNA"/>
</dbReference>
<keyword evidence="2" id="KW-0732">Signal</keyword>
<feature type="region of interest" description="Disordered" evidence="1">
    <location>
        <begin position="147"/>
        <end position="226"/>
    </location>
</feature>
<keyword evidence="4" id="KW-1185">Reference proteome</keyword>
<feature type="chain" id="PRO_5032424492" evidence="2">
    <location>
        <begin position="28"/>
        <end position="436"/>
    </location>
</feature>
<comment type="caution">
    <text evidence="3">The sequence shown here is derived from an EMBL/GenBank/DDBJ whole genome shotgun (WGS) entry which is preliminary data.</text>
</comment>
<evidence type="ECO:0000313" key="3">
    <source>
        <dbReference type="EMBL" id="MBB3106972.1"/>
    </source>
</evidence>
<accession>A0A839TBX4</accession>
<name>A0A839TBX4_9GAMM</name>
<dbReference type="AlphaFoldDB" id="A0A839TBX4"/>
<gene>
    <name evidence="3" type="ORF">FHS24_001489</name>
</gene>
<reference evidence="3 4" key="1">
    <citation type="submission" date="2020-08" db="EMBL/GenBank/DDBJ databases">
        <title>Genomic Encyclopedia of Type Strains, Phase III (KMG-III): the genomes of soil and plant-associated and newly described type strains.</title>
        <authorList>
            <person name="Whitman W."/>
        </authorList>
    </citation>
    <scope>NUCLEOTIDE SEQUENCE [LARGE SCALE GENOMIC DNA]</scope>
    <source>
        <strain evidence="3 4">CECT 5885</strain>
    </source>
</reference>
<dbReference type="PANTHER" id="PTHR30469">
    <property type="entry name" value="MULTIDRUG RESISTANCE PROTEIN MDTA"/>
    <property type="match status" value="1"/>
</dbReference>
<dbReference type="GO" id="GO:0015562">
    <property type="term" value="F:efflux transmembrane transporter activity"/>
    <property type="evidence" value="ECO:0007669"/>
    <property type="project" value="TreeGrafter"/>
</dbReference>
<evidence type="ECO:0000256" key="2">
    <source>
        <dbReference type="SAM" id="SignalP"/>
    </source>
</evidence>
<feature type="compositionally biased region" description="Basic and acidic residues" evidence="1">
    <location>
        <begin position="155"/>
        <end position="164"/>
    </location>
</feature>
<dbReference type="Gene3D" id="2.40.50.100">
    <property type="match status" value="1"/>
</dbReference>
<dbReference type="GO" id="GO:1990281">
    <property type="term" value="C:efflux pump complex"/>
    <property type="evidence" value="ECO:0007669"/>
    <property type="project" value="TreeGrafter"/>
</dbReference>
<dbReference type="Proteomes" id="UP000588111">
    <property type="component" value="Unassembled WGS sequence"/>
</dbReference>
<evidence type="ECO:0000313" key="4">
    <source>
        <dbReference type="Proteomes" id="UP000588111"/>
    </source>
</evidence>
<organism evidence="3 4">
    <name type="scientific">Psychrobacter luti</name>
    <dbReference type="NCBI Taxonomy" id="198481"/>
    <lineage>
        <taxon>Bacteria</taxon>
        <taxon>Pseudomonadati</taxon>
        <taxon>Pseudomonadota</taxon>
        <taxon>Gammaproteobacteria</taxon>
        <taxon>Moraxellales</taxon>
        <taxon>Moraxellaceae</taxon>
        <taxon>Psychrobacter</taxon>
    </lineage>
</organism>
<dbReference type="RefSeq" id="WP_227671731.1">
    <property type="nucleotide sequence ID" value="NZ_CAJHAH010000003.1"/>
</dbReference>
<sequence length="436" mass="48012">MRDSMCSKRLSTIFSSALFLASSPLKKSVYLLSALFIIACQPSPPTSEPVTAENSETVNTPLLIRADSITMTPDHILSVKPTRYQPSLGLEGKIELIKKVNLIAEQALTVEKVLVKKNQWVEKGAPLFIVRRQTTQIQQPADEAAAATNSADTLEANKKTDIKPEQSVANNKDSANDTVTNSNKQTKNDVETDAKMTAANSKKLNTDSAASNGSNDELNNTQEAAQSEKSYNLITVRASFSGRVEKLYIKNEQKVEARQPLLKLSDETELHFIATLPIDAESQISVGQTVNFTAEGLIDEFTGQVSKLTTTQQPKQLLVAVNVVDNEVSRHQIRPDMKVTGRVDYGQIQVGTTVPKRALHNVDLTMLHKPPYKPLRPLIANVWIIKQDQRLTRQPVEVVEYDPLTKQYLIAGITNDSLICLANLPVESEGKKAVVS</sequence>
<proteinExistence type="predicted"/>
<feature type="signal peptide" evidence="2">
    <location>
        <begin position="1"/>
        <end position="27"/>
    </location>
</feature>